<sequence length="138" mass="15062">MSKSRIVYATKTKHSKRLAEAIGNALNIPSENVSDNLLSGEADLLFLVGGIYGGESLPELLAFVKSLNKEKIKSVVLITSCASKKQGQDTVRKILQDKDIPVVDEFICQGSFLLFKVGHPNKNEIEEVVAFAARMIEG</sequence>
<name>A0A6P1MIX8_9FIRM</name>
<dbReference type="EMBL" id="CP047591">
    <property type="protein sequence ID" value="QHI71015.1"/>
    <property type="molecule type" value="Genomic_DNA"/>
</dbReference>
<proteinExistence type="predicted"/>
<evidence type="ECO:0000313" key="2">
    <source>
        <dbReference type="Proteomes" id="UP000463883"/>
    </source>
</evidence>
<dbReference type="RefSeq" id="WP_162360793.1">
    <property type="nucleotide sequence ID" value="NZ_CP047591.1"/>
</dbReference>
<accession>A0A6P1MIX8</accession>
<evidence type="ECO:0000313" key="1">
    <source>
        <dbReference type="EMBL" id="QHI71015.1"/>
    </source>
</evidence>
<dbReference type="Proteomes" id="UP000463883">
    <property type="component" value="Chromosome"/>
</dbReference>
<dbReference type="AlphaFoldDB" id="A0A6P1MIX8"/>
<keyword evidence="2" id="KW-1185">Reference proteome</keyword>
<gene>
    <name evidence="1" type="ORF">Ami3637_00220</name>
</gene>
<protein>
    <recommendedName>
        <fullName evidence="3">Flavodoxin domain-containing protein</fullName>
    </recommendedName>
</protein>
<dbReference type="Gene3D" id="3.40.50.360">
    <property type="match status" value="1"/>
</dbReference>
<organism evidence="1 2">
    <name type="scientific">Aminipila terrae</name>
    <dbReference type="NCBI Taxonomy" id="2697030"/>
    <lineage>
        <taxon>Bacteria</taxon>
        <taxon>Bacillati</taxon>
        <taxon>Bacillota</taxon>
        <taxon>Clostridia</taxon>
        <taxon>Peptostreptococcales</taxon>
        <taxon>Anaerovoracaceae</taxon>
        <taxon>Aminipila</taxon>
    </lineage>
</organism>
<dbReference type="InterPro" id="IPR029039">
    <property type="entry name" value="Flavoprotein-like_sf"/>
</dbReference>
<evidence type="ECO:0008006" key="3">
    <source>
        <dbReference type="Google" id="ProtNLM"/>
    </source>
</evidence>
<dbReference type="KEGG" id="amic:Ami3637_00220"/>
<dbReference type="SUPFAM" id="SSF52218">
    <property type="entry name" value="Flavoproteins"/>
    <property type="match status" value="1"/>
</dbReference>
<reference evidence="1 2" key="1">
    <citation type="submission" date="2020-01" db="EMBL/GenBank/DDBJ databases">
        <title>Genomic analysis of Aminipila sp. CBA3637.</title>
        <authorList>
            <person name="Kim Y.B."/>
            <person name="Roh S.W."/>
        </authorList>
    </citation>
    <scope>NUCLEOTIDE SEQUENCE [LARGE SCALE GENOMIC DNA]</scope>
    <source>
        <strain evidence="1 2">CBA3637</strain>
    </source>
</reference>